<evidence type="ECO:0000256" key="1">
    <source>
        <dbReference type="ARBA" id="ARBA00004141"/>
    </source>
</evidence>
<feature type="region of interest" description="Disordered" evidence="8">
    <location>
        <begin position="610"/>
        <end position="648"/>
    </location>
</feature>
<feature type="region of interest" description="Disordered" evidence="8">
    <location>
        <begin position="862"/>
        <end position="889"/>
    </location>
</feature>
<keyword evidence="3" id="KW-0813">Transport</keyword>
<evidence type="ECO:0000259" key="11">
    <source>
        <dbReference type="Pfam" id="PF02714"/>
    </source>
</evidence>
<dbReference type="PANTHER" id="PTHR13018:SF5">
    <property type="entry name" value="RE44586P"/>
    <property type="match status" value="1"/>
</dbReference>
<name>A0A835SJK9_CHLIN</name>
<evidence type="ECO:0000259" key="12">
    <source>
        <dbReference type="Pfam" id="PF13967"/>
    </source>
</evidence>
<feature type="compositionally biased region" description="Basic and acidic residues" evidence="8">
    <location>
        <begin position="483"/>
        <end position="503"/>
    </location>
</feature>
<feature type="transmembrane region" description="Helical" evidence="9">
    <location>
        <begin position="1784"/>
        <end position="1804"/>
    </location>
</feature>
<proteinExistence type="inferred from homology"/>
<evidence type="ECO:0000256" key="8">
    <source>
        <dbReference type="SAM" id="MobiDB-lite"/>
    </source>
</evidence>
<dbReference type="InterPro" id="IPR027815">
    <property type="entry name" value="CSC1/OSCA1-like_cyt"/>
</dbReference>
<sequence>MVWGGLCMLGFMVLRGWLKGPGAVFQRRQELQDLFMRPPLMFVGTIRQIWNWAKPLLSVSDADIIRSAGFDALVLTRVLQIGLQMFTFMAIFGVAVMIPIYYTGAGLATSTAALGDLSRVSLANLVPGSLTYLVPFFFCYIFSAYGCFVLWINCKGYVQLRMAYFLCLDALPHEDVLAAGQDRQAEQQERAELEAEVEAGQDAEQQQQAEVGAAAAEQQQQQYMPQKPPAAAAAGAKVAPGPGSASGAALWPGPVAEATEQAPPQAPRAEGGAAAAEGAAAVGLSIQEVELQPRTGSSAGGGGGAAAAASAFGAAAGAAAAAAAASAAGAASDPDTVMSRASSSATSVDNGSNAALAVAAAESAPVAMTVAGEAPYMNLHGSAWLNLFNFFNPALRLMLDHLDWMNPLQLGAALFGVRNMRLPSLYRDEPPYTTRMYGRRQKLRQWDDQVADSLWGGAPLRGVPGAHQSLDLEDVEGGPTGKHNKDLDSGRSRSKPHGADQHETTSSSEGEGEERDEGADGGTVWASRDMPAVLPYWRPLKVQLQLGARASKVPASETGHVHPLPPAPAGPLPLPSPLAPAPEHLRRRIAAAHRAAANAAVAAGLQPGASAPVPGDAGGQPSSPYNAGPGGGGGAVGPGPAGTKSKLRVGSEVGGSRWAGLLPYYMLRHTVGSRQARYGAGPGPASHHYPLSPQDSGPATPKFGGRSGASVASPGPGMIENAWELISRPLQPLLVGKRNTRLRQIVQVPVPTSLPDALLQQPGQQGQLQPGPGQQQQQQGQGLFNSPFRQQGRGGMAGGDASGFMSTGASTIYPPGMQPRGGGSAARAAGVTAAVTAAAVAATAAAEAADAPYYRNRPAAEAAEAADGTEGVAAAAGGGAAPEGSGPEPEAIRMVNARHYVVLITSVNMQRGPSWIERVGALTYILVATTRARARKLFGITTRHLGIGVAARADVSGIAGPDGPTDDQLLHNRWDRWVSTDILRNVRRYYALFYNSVKPYDQVEMDDEDLVDPDGVYGASAAAAAADAEAAADVEAAEAVAAALGGGGAGAGAGAGTKEGSSKGKKDHGPLSGGMFGFARKSSGIKPSAAASAAGAGGAAAPSRAPPGPVAEASLPPTAEDGAAATASEVALTAVAGAGGPAPPVITEPAGGSAPHVLQSVAGQVASPTYDPLHRALPPTASVPVPSVTRTNTTAAAAAARSARFGAAPTLVRPGSIRFSKLPNLPRGDAALAEKAVREAAEAEAARGEAEEDAAGAAVAGVLRELYPASFLGLVPVIDHDSVEKLIMAWDRAMWALTAALRELRLAEAANATKDAEEAGAAADSMEGGGAAAAPSAVGSNGQKHGKGAAGAGGGKGGSQDGAHKARGGCGGRCAVKRVPAPQMDKLREAVMKAKAAVKGLEAQIEEERARVLRVPLGTAYFAFFNCSQDAQMLAQCQRVVPPQGPAMLLAFDAEPAPAPDDVSWPNLWSTRPWQQIPRRLGVLLLLAIIFLIPIGAIQGILSNLDVALCAGNPNSSDGTATPTADTNQLYLDWFCNPDTFGARLAKSLVTGVLPSVLGMVWTSVVMPHLLFLCSSLSRKRKSLSAQDREMQAWFFWYSLFNTFLGAVLGGGVFSQIGVYLQNPSSLLEHIGKALPNTANFFIQYVIARAVFNNTLRFIWPHAGQMMAAILRTVLRVDIPKNMIRAAYAHMVPSARSATFYNVILQIFMFSSAFAVVSPIILPCAWMFFLTGFFAYRYSLLYIYERSYESGGRMWPVLFGEIIGCLMIMEFFTTAVLISNEAWTPGIVLICTLTPMLVVFWRFCDRTYLKPLHHPPLSLVAREPLGVRVDPLVYMPPQLRPGALGWYPEQGKVWEKYGIPKHW</sequence>
<feature type="region of interest" description="Disordered" evidence="8">
    <location>
        <begin position="676"/>
        <end position="715"/>
    </location>
</feature>
<feature type="domain" description="CSC1/OSCA1-like 7TM region" evidence="11">
    <location>
        <begin position="1546"/>
        <end position="1776"/>
    </location>
</feature>
<feature type="transmembrane region" description="Helical" evidence="9">
    <location>
        <begin position="129"/>
        <end position="152"/>
    </location>
</feature>
<evidence type="ECO:0000259" key="13">
    <source>
        <dbReference type="Pfam" id="PF14703"/>
    </source>
</evidence>
<evidence type="ECO:0000256" key="5">
    <source>
        <dbReference type="ARBA" id="ARBA00022989"/>
    </source>
</evidence>
<comment type="caution">
    <text evidence="14">The sequence shown here is derived from an EMBL/GenBank/DDBJ whole genome shotgun (WGS) entry which is preliminary data.</text>
</comment>
<feature type="transmembrane region" description="Helical" evidence="9">
    <location>
        <begin position="1553"/>
        <end position="1574"/>
    </location>
</feature>
<dbReference type="InterPro" id="IPR003864">
    <property type="entry name" value="CSC1/OSCA1-like_7TM"/>
</dbReference>
<feature type="compositionally biased region" description="Gly residues" evidence="8">
    <location>
        <begin position="1048"/>
        <end position="1057"/>
    </location>
</feature>
<feature type="region of interest" description="Disordered" evidence="8">
    <location>
        <begin position="756"/>
        <end position="825"/>
    </location>
</feature>
<feature type="transmembrane region" description="Helical" evidence="9">
    <location>
        <begin position="1595"/>
        <end position="1621"/>
    </location>
</feature>
<evidence type="ECO:0000256" key="2">
    <source>
        <dbReference type="ARBA" id="ARBA00007779"/>
    </source>
</evidence>
<feature type="transmembrane region" description="Helical" evidence="9">
    <location>
        <begin position="1756"/>
        <end position="1778"/>
    </location>
</feature>
<feature type="region of interest" description="Disordered" evidence="8">
    <location>
        <begin position="470"/>
        <end position="525"/>
    </location>
</feature>
<evidence type="ECO:0000313" key="14">
    <source>
        <dbReference type="EMBL" id="KAG2426751.1"/>
    </source>
</evidence>
<feature type="transmembrane region" description="Helical" evidence="9">
    <location>
        <begin position="86"/>
        <end position="109"/>
    </location>
</feature>
<evidence type="ECO:0008006" key="16">
    <source>
        <dbReference type="Google" id="ProtNLM"/>
    </source>
</evidence>
<feature type="region of interest" description="Disordered" evidence="8">
    <location>
        <begin position="182"/>
        <end position="251"/>
    </location>
</feature>
<feature type="compositionally biased region" description="Low complexity" evidence="8">
    <location>
        <begin position="758"/>
        <end position="791"/>
    </location>
</feature>
<evidence type="ECO:0000256" key="7">
    <source>
        <dbReference type="SAM" id="Coils"/>
    </source>
</evidence>
<keyword evidence="6 9" id="KW-0472">Membrane</keyword>
<feature type="domain" description="CSC1/OSCA1-like N-terminal transmembrane" evidence="12">
    <location>
        <begin position="3"/>
        <end position="152"/>
    </location>
</feature>
<comment type="similarity">
    <text evidence="2">Belongs to the CSC1 (TC 1.A.17) family.</text>
</comment>
<feature type="compositionally biased region" description="Low complexity" evidence="8">
    <location>
        <begin position="202"/>
        <end position="251"/>
    </location>
</feature>
<feature type="region of interest" description="Disordered" evidence="8">
    <location>
        <begin position="1096"/>
        <end position="1125"/>
    </location>
</feature>
<evidence type="ECO:0000256" key="3">
    <source>
        <dbReference type="ARBA" id="ARBA00022448"/>
    </source>
</evidence>
<comment type="subcellular location">
    <subcellularLocation>
        <location evidence="1">Membrane</location>
        <topology evidence="1">Multi-pass membrane protein</topology>
    </subcellularLocation>
</comment>
<feature type="compositionally biased region" description="Low complexity" evidence="8">
    <location>
        <begin position="1318"/>
        <end position="1343"/>
    </location>
</feature>
<dbReference type="Proteomes" id="UP000650467">
    <property type="component" value="Unassembled WGS sequence"/>
</dbReference>
<feature type="compositionally biased region" description="Low complexity" evidence="8">
    <location>
        <begin position="862"/>
        <end position="875"/>
    </location>
</feature>
<feature type="compositionally biased region" description="Gly residues" evidence="8">
    <location>
        <begin position="628"/>
        <end position="640"/>
    </location>
</feature>
<dbReference type="InterPro" id="IPR045122">
    <property type="entry name" value="Csc1-like"/>
</dbReference>
<feature type="compositionally biased region" description="Gly residues" evidence="8">
    <location>
        <begin position="1348"/>
        <end position="1360"/>
    </location>
</feature>
<dbReference type="GO" id="GO:0005227">
    <property type="term" value="F:calcium-activated cation channel activity"/>
    <property type="evidence" value="ECO:0007669"/>
    <property type="project" value="InterPro"/>
</dbReference>
<feature type="compositionally biased region" description="Basic and acidic residues" evidence="8">
    <location>
        <begin position="183"/>
        <end position="193"/>
    </location>
</feature>
<feature type="compositionally biased region" description="Gly residues" evidence="8">
    <location>
        <begin position="792"/>
        <end position="801"/>
    </location>
</feature>
<dbReference type="EMBL" id="JAEHOC010000045">
    <property type="protein sequence ID" value="KAG2426751.1"/>
    <property type="molecule type" value="Genomic_DNA"/>
</dbReference>
<reference evidence="14" key="1">
    <citation type="journal article" date="2020" name="bioRxiv">
        <title>Comparative genomics of Chlamydomonas.</title>
        <authorList>
            <person name="Craig R.J."/>
            <person name="Hasan A.R."/>
            <person name="Ness R.W."/>
            <person name="Keightley P.D."/>
        </authorList>
    </citation>
    <scope>NUCLEOTIDE SEQUENCE</scope>
    <source>
        <strain evidence="14">SAG 7.73</strain>
    </source>
</reference>
<feature type="coiled-coil region" evidence="7">
    <location>
        <begin position="1384"/>
        <end position="1411"/>
    </location>
</feature>
<organism evidence="14 15">
    <name type="scientific">Chlamydomonas incerta</name>
    <dbReference type="NCBI Taxonomy" id="51695"/>
    <lineage>
        <taxon>Eukaryota</taxon>
        <taxon>Viridiplantae</taxon>
        <taxon>Chlorophyta</taxon>
        <taxon>core chlorophytes</taxon>
        <taxon>Chlorophyceae</taxon>
        <taxon>CS clade</taxon>
        <taxon>Chlamydomonadales</taxon>
        <taxon>Chlamydomonadaceae</taxon>
        <taxon>Chlamydomonas</taxon>
    </lineage>
</organism>
<dbReference type="Pfam" id="PF02714">
    <property type="entry name" value="RSN1_7TM"/>
    <property type="match status" value="1"/>
</dbReference>
<evidence type="ECO:0000256" key="10">
    <source>
        <dbReference type="SAM" id="SignalP"/>
    </source>
</evidence>
<evidence type="ECO:0000313" key="15">
    <source>
        <dbReference type="Proteomes" id="UP000650467"/>
    </source>
</evidence>
<keyword evidence="10" id="KW-0732">Signal</keyword>
<feature type="compositionally biased region" description="Basic and acidic residues" evidence="8">
    <location>
        <begin position="1060"/>
        <end position="1069"/>
    </location>
</feature>
<feature type="signal peptide" evidence="10">
    <location>
        <begin position="1"/>
        <end position="18"/>
    </location>
</feature>
<keyword evidence="15" id="KW-1185">Reference proteome</keyword>
<dbReference type="Pfam" id="PF14703">
    <property type="entry name" value="PHM7_cyt"/>
    <property type="match status" value="1"/>
</dbReference>
<gene>
    <name evidence="14" type="ORF">HXX76_012808</name>
</gene>
<keyword evidence="4 9" id="KW-0812">Transmembrane</keyword>
<evidence type="ECO:0000256" key="4">
    <source>
        <dbReference type="ARBA" id="ARBA00022692"/>
    </source>
</evidence>
<keyword evidence="5 9" id="KW-1133">Transmembrane helix</keyword>
<feature type="compositionally biased region" description="Acidic residues" evidence="8">
    <location>
        <begin position="510"/>
        <end position="519"/>
    </location>
</feature>
<dbReference type="GO" id="GO:0005886">
    <property type="term" value="C:plasma membrane"/>
    <property type="evidence" value="ECO:0007669"/>
    <property type="project" value="TreeGrafter"/>
</dbReference>
<accession>A0A835SJK9</accession>
<feature type="transmembrane region" description="Helical" evidence="9">
    <location>
        <begin position="1481"/>
        <end position="1502"/>
    </location>
</feature>
<dbReference type="PANTHER" id="PTHR13018">
    <property type="entry name" value="PROBABLE MEMBRANE PROTEIN DUF221-RELATED"/>
    <property type="match status" value="1"/>
</dbReference>
<dbReference type="InterPro" id="IPR032880">
    <property type="entry name" value="CSC1/OSCA1-like_N"/>
</dbReference>
<evidence type="ECO:0000256" key="6">
    <source>
        <dbReference type="ARBA" id="ARBA00023136"/>
    </source>
</evidence>
<feature type="domain" description="CSC1/OSCA1-like cytosolic" evidence="13">
    <location>
        <begin position="1386"/>
        <end position="1467"/>
    </location>
</feature>
<dbReference type="Pfam" id="PF13967">
    <property type="entry name" value="RSN1_TM"/>
    <property type="match status" value="1"/>
</dbReference>
<keyword evidence="7" id="KW-0175">Coiled coil</keyword>
<feature type="chain" id="PRO_5032732172" description="ERD4-related membrane protein" evidence="10">
    <location>
        <begin position="19"/>
        <end position="1863"/>
    </location>
</feature>
<feature type="region of interest" description="Disordered" evidence="8">
    <location>
        <begin position="1048"/>
        <end position="1077"/>
    </location>
</feature>
<protein>
    <recommendedName>
        <fullName evidence="16">ERD4-related membrane protein</fullName>
    </recommendedName>
</protein>
<feature type="region of interest" description="Disordered" evidence="8">
    <location>
        <begin position="1318"/>
        <end position="1372"/>
    </location>
</feature>
<dbReference type="OrthoDB" id="1689567at2759"/>
<evidence type="ECO:0000256" key="9">
    <source>
        <dbReference type="SAM" id="Phobius"/>
    </source>
</evidence>